<protein>
    <submittedName>
        <fullName evidence="1">Gp13</fullName>
    </submittedName>
</protein>
<accession>A4ZR94</accession>
<reference evidence="1 2" key="1">
    <citation type="journal article" date="2007" name="J. Mol. Biol.">
        <title>Genome sequence, structural proteins, and capsid organization of the cyanophage Syn5: a "horned" bacteriophage of marine synechococcus.</title>
        <authorList>
            <person name="Pope W.H."/>
            <person name="Weigele P.R."/>
            <person name="Chang J."/>
            <person name="Pedulla M.L."/>
            <person name="Ford M.E."/>
            <person name="Houtz J.M."/>
            <person name="Jiang W."/>
            <person name="Chiu W."/>
            <person name="Hatfull G.F."/>
            <person name="Hendrix R.W."/>
            <person name="King J."/>
        </authorList>
    </citation>
    <scope>NUCLEOTIDE SEQUENCE</scope>
</reference>
<name>A4ZR94_9CAUD</name>
<gene>
    <name evidence="1" type="primary">13</name>
</gene>
<dbReference type="GeneID" id="5220163"/>
<proteinExistence type="predicted"/>
<dbReference type="KEGG" id="vg:5220163"/>
<dbReference type="EMBL" id="EF372997">
    <property type="protein sequence ID" value="ABP87920.1"/>
    <property type="molecule type" value="Genomic_DNA"/>
</dbReference>
<sequence>MNYSSDFTYYLQDLSDADLADLYVQYIERRNTAWFSDIFWEANRRGLTLDELEGIHQQQFDPPCSLDS</sequence>
<dbReference type="RefSeq" id="YP_001285422.1">
    <property type="nucleotide sequence ID" value="NC_009531.1"/>
</dbReference>
<organism evidence="1 2">
    <name type="scientific">Synechococcus phage Syn5</name>
    <dbReference type="NCBI Taxonomy" id="2914003"/>
    <lineage>
        <taxon>Viruses</taxon>
        <taxon>Duplodnaviria</taxon>
        <taxon>Heunggongvirae</taxon>
        <taxon>Uroviricota</taxon>
        <taxon>Caudoviricetes</taxon>
        <taxon>Autographivirales</taxon>
        <taxon>Voetvirus</taxon>
        <taxon>Voetvirus syn5</taxon>
    </lineage>
</organism>
<dbReference type="Proteomes" id="UP000000241">
    <property type="component" value="Segment"/>
</dbReference>
<evidence type="ECO:0000313" key="1">
    <source>
        <dbReference type="EMBL" id="ABP87920.1"/>
    </source>
</evidence>
<evidence type="ECO:0000313" key="2">
    <source>
        <dbReference type="Proteomes" id="UP000000241"/>
    </source>
</evidence>
<keyword evidence="2" id="KW-1185">Reference proteome</keyword>